<dbReference type="RefSeq" id="WP_184242095.1">
    <property type="nucleotide sequence ID" value="NZ_JACHLR010000001.1"/>
</dbReference>
<sequence>MKPGVAAKIKTLSTAGHDAYIKDCEAESPTGAGGYPKTQAKLMAGHYDRL</sequence>
<name>A0A7W7K687_9SPHN</name>
<dbReference type="Proteomes" id="UP000555448">
    <property type="component" value="Unassembled WGS sequence"/>
</dbReference>
<organism evidence="1 2">
    <name type="scientific">Novosphingobium chloroacetimidivorans</name>
    <dbReference type="NCBI Taxonomy" id="1428314"/>
    <lineage>
        <taxon>Bacteria</taxon>
        <taxon>Pseudomonadati</taxon>
        <taxon>Pseudomonadota</taxon>
        <taxon>Alphaproteobacteria</taxon>
        <taxon>Sphingomonadales</taxon>
        <taxon>Sphingomonadaceae</taxon>
        <taxon>Novosphingobium</taxon>
    </lineage>
</organism>
<comment type="caution">
    <text evidence="1">The sequence shown here is derived from an EMBL/GenBank/DDBJ whole genome shotgun (WGS) entry which is preliminary data.</text>
</comment>
<proteinExistence type="predicted"/>
<dbReference type="AlphaFoldDB" id="A0A7W7K687"/>
<dbReference type="EMBL" id="JACHLR010000001">
    <property type="protein sequence ID" value="MBB4857024.1"/>
    <property type="molecule type" value="Genomic_DNA"/>
</dbReference>
<protein>
    <submittedName>
        <fullName evidence="1">Uncharacterized protein</fullName>
    </submittedName>
</protein>
<gene>
    <name evidence="1" type="ORF">HNO88_000321</name>
</gene>
<reference evidence="1 2" key="1">
    <citation type="submission" date="2020-08" db="EMBL/GenBank/DDBJ databases">
        <title>Functional genomics of gut bacteria from endangered species of beetles.</title>
        <authorList>
            <person name="Carlos-Shanley C."/>
        </authorList>
    </citation>
    <scope>NUCLEOTIDE SEQUENCE [LARGE SCALE GENOMIC DNA]</scope>
    <source>
        <strain evidence="1 2">S00245</strain>
    </source>
</reference>
<evidence type="ECO:0000313" key="1">
    <source>
        <dbReference type="EMBL" id="MBB4857024.1"/>
    </source>
</evidence>
<accession>A0A7W7K687</accession>
<keyword evidence="2" id="KW-1185">Reference proteome</keyword>
<evidence type="ECO:0000313" key="2">
    <source>
        <dbReference type="Proteomes" id="UP000555448"/>
    </source>
</evidence>